<dbReference type="Gene3D" id="3.40.50.720">
    <property type="entry name" value="NAD(P)-binding Rossmann-like Domain"/>
    <property type="match status" value="1"/>
</dbReference>
<evidence type="ECO:0000259" key="1">
    <source>
        <dbReference type="Pfam" id="PF00899"/>
    </source>
</evidence>
<keyword evidence="3" id="KW-1185">Reference proteome</keyword>
<gene>
    <name evidence="2" type="ORF">CQA57_03255</name>
</gene>
<evidence type="ECO:0000313" key="3">
    <source>
        <dbReference type="Proteomes" id="UP000256695"/>
    </source>
</evidence>
<name>A0A3D8J9F2_9HELI</name>
<dbReference type="GO" id="GO:0061503">
    <property type="term" value="F:tRNA threonylcarbamoyladenosine dehydratase"/>
    <property type="evidence" value="ECO:0007669"/>
    <property type="project" value="TreeGrafter"/>
</dbReference>
<reference evidence="2 3" key="1">
    <citation type="submission" date="2018-04" db="EMBL/GenBank/DDBJ databases">
        <title>Novel Campyloabacter and Helicobacter Species and Strains.</title>
        <authorList>
            <person name="Mannion A.J."/>
            <person name="Shen Z."/>
            <person name="Fox J.G."/>
        </authorList>
    </citation>
    <scope>NUCLEOTIDE SEQUENCE [LARGE SCALE GENOMIC DNA]</scope>
    <source>
        <strain evidence="2 3">MIT 04-9362</strain>
    </source>
</reference>
<dbReference type="PANTHER" id="PTHR43267">
    <property type="entry name" value="TRNA THREONYLCARBAMOYLADENOSINE DEHYDRATASE"/>
    <property type="match status" value="1"/>
</dbReference>
<dbReference type="EMBL" id="NXLX01000005">
    <property type="protein sequence ID" value="RDU74119.1"/>
    <property type="molecule type" value="Genomic_DNA"/>
</dbReference>
<dbReference type="InterPro" id="IPR035985">
    <property type="entry name" value="Ubiquitin-activating_enz"/>
</dbReference>
<protein>
    <submittedName>
        <fullName evidence="2">tRNA cyclic N6-threonylcarbamoyladenosine(37) synthase TcdA</fullName>
    </submittedName>
</protein>
<dbReference type="OrthoDB" id="9804150at2"/>
<comment type="caution">
    <text evidence="2">The sequence shown here is derived from an EMBL/GenBank/DDBJ whole genome shotgun (WGS) entry which is preliminary data.</text>
</comment>
<dbReference type="InterPro" id="IPR000594">
    <property type="entry name" value="ThiF_NAD_FAD-bd"/>
</dbReference>
<dbReference type="GO" id="GO:0008641">
    <property type="term" value="F:ubiquitin-like modifier activating enzyme activity"/>
    <property type="evidence" value="ECO:0007669"/>
    <property type="project" value="InterPro"/>
</dbReference>
<dbReference type="InterPro" id="IPR045886">
    <property type="entry name" value="ThiF/MoeB/HesA"/>
</dbReference>
<dbReference type="Pfam" id="PF00899">
    <property type="entry name" value="ThiF"/>
    <property type="match status" value="1"/>
</dbReference>
<evidence type="ECO:0000313" key="2">
    <source>
        <dbReference type="EMBL" id="RDU74119.1"/>
    </source>
</evidence>
<sequence length="222" mass="25205">MIVEDRFTRTRFLFGDNFEHFKKKSVVIFGVGGVGGFAIDCLYRVGIGNITIVDKDVFDVTNQNRQIGSHQIGEAKVKVLAQMYKGIEPIQAYVDQAFIENFEFEKYDYVVDAIDDIPAKVMLANRCKDFSYGRYISSTGSAKKIDPLFIKVDNIWNVYGDRFGRKLKEELKKIKFRGKFKAIFSPEEPKCKVLGSFSAVTASFGLQIGSEVIKDILKNIHK</sequence>
<dbReference type="GO" id="GO:0061504">
    <property type="term" value="P:cyclic threonylcarbamoyladenosine biosynthetic process"/>
    <property type="evidence" value="ECO:0007669"/>
    <property type="project" value="TreeGrafter"/>
</dbReference>
<proteinExistence type="predicted"/>
<dbReference type="SUPFAM" id="SSF69572">
    <property type="entry name" value="Activating enzymes of the ubiquitin-like proteins"/>
    <property type="match status" value="1"/>
</dbReference>
<organism evidence="2 3">
    <name type="scientific">Helicobacter anseris</name>
    <dbReference type="NCBI Taxonomy" id="375926"/>
    <lineage>
        <taxon>Bacteria</taxon>
        <taxon>Pseudomonadati</taxon>
        <taxon>Campylobacterota</taxon>
        <taxon>Epsilonproteobacteria</taxon>
        <taxon>Campylobacterales</taxon>
        <taxon>Helicobacteraceae</taxon>
        <taxon>Helicobacter</taxon>
    </lineage>
</organism>
<accession>A0A3D8J9F2</accession>
<dbReference type="AlphaFoldDB" id="A0A3D8J9F2"/>
<dbReference type="Proteomes" id="UP000256695">
    <property type="component" value="Unassembled WGS sequence"/>
</dbReference>
<feature type="domain" description="THIF-type NAD/FAD binding fold" evidence="1">
    <location>
        <begin position="16"/>
        <end position="218"/>
    </location>
</feature>
<dbReference type="PANTHER" id="PTHR43267:SF1">
    <property type="entry name" value="TRNA THREONYLCARBAMOYLADENOSINE DEHYDRATASE"/>
    <property type="match status" value="1"/>
</dbReference>